<evidence type="ECO:0000313" key="2">
    <source>
        <dbReference type="Proteomes" id="UP000028705"/>
    </source>
</evidence>
<dbReference type="AlphaFoldDB" id="A0A085ZZI8"/>
<dbReference type="Pfam" id="PF07275">
    <property type="entry name" value="ArdA"/>
    <property type="match status" value="1"/>
</dbReference>
<reference evidence="1 2" key="1">
    <citation type="submission" date="2014-07" db="EMBL/GenBank/DDBJ databases">
        <title>Genome of Chryseobacterium soli DSM 19298.</title>
        <authorList>
            <person name="Stropko S.J."/>
            <person name="Pipes S.E."/>
            <person name="Newman J."/>
        </authorList>
    </citation>
    <scope>NUCLEOTIDE SEQUENCE [LARGE SCALE GENOMIC DNA]</scope>
    <source>
        <strain evidence="1 2">DSM 19298</strain>
    </source>
</reference>
<gene>
    <name evidence="1" type="ORF">IW15_22050</name>
</gene>
<dbReference type="EMBL" id="JPRH01000016">
    <property type="protein sequence ID" value="KFF09852.1"/>
    <property type="molecule type" value="Genomic_DNA"/>
</dbReference>
<dbReference type="Gene3D" id="3.10.20.480">
    <property type="entry name" value="Antirestriction protein ArdA, domain 1"/>
    <property type="match status" value="1"/>
</dbReference>
<dbReference type="RefSeq" id="WP_034715484.1">
    <property type="nucleotide sequence ID" value="NZ_JPRH01000016.1"/>
</dbReference>
<sequence>MAKLQHCLQSACIYVGTYRKYNNSSLYGKWLNLSDYSDYDELITAMYELHSDEEDPEFMFQDYETPEFFINQGLISESYISKDIYEVAEQIDSSDYDFEVIEAYAECMSNYHKEVEDLLESLSDSYYGKFDSDENFVQEMLEQDGSIPENLPSYIYIDWTSTARHLMYDYSTSNGYYFRN</sequence>
<dbReference type="eggNOG" id="COG4734">
    <property type="taxonomic scope" value="Bacteria"/>
</dbReference>
<protein>
    <submittedName>
        <fullName evidence="1">Antirestriction protein</fullName>
    </submittedName>
</protein>
<evidence type="ECO:0000313" key="1">
    <source>
        <dbReference type="EMBL" id="KFF09852.1"/>
    </source>
</evidence>
<dbReference type="Proteomes" id="UP000028705">
    <property type="component" value="Unassembled WGS sequence"/>
</dbReference>
<organism evidence="1 2">
    <name type="scientific">Chryseobacterium soli</name>
    <dbReference type="NCBI Taxonomy" id="445961"/>
    <lineage>
        <taxon>Bacteria</taxon>
        <taxon>Pseudomonadati</taxon>
        <taxon>Bacteroidota</taxon>
        <taxon>Flavobacteriia</taxon>
        <taxon>Flavobacteriales</taxon>
        <taxon>Weeksellaceae</taxon>
        <taxon>Chryseobacterium group</taxon>
        <taxon>Chryseobacterium</taxon>
    </lineage>
</organism>
<proteinExistence type="predicted"/>
<name>A0A085ZZI8_9FLAO</name>
<dbReference type="InterPro" id="IPR041895">
    <property type="entry name" value="ArdA_dom1"/>
</dbReference>
<keyword evidence="2" id="KW-1185">Reference proteome</keyword>
<comment type="caution">
    <text evidence="1">The sequence shown here is derived from an EMBL/GenBank/DDBJ whole genome shotgun (WGS) entry which is preliminary data.</text>
</comment>
<dbReference type="STRING" id="445961.IW15_22050"/>
<accession>A0A085ZZI8</accession>
<dbReference type="InterPro" id="IPR009899">
    <property type="entry name" value="ArdA"/>
</dbReference>
<dbReference type="OrthoDB" id="944647at2"/>